<reference evidence="3" key="1">
    <citation type="journal article" date="2007" name="Plant Cell">
        <title>Dothideomycete-plant interactions illuminated by genome sequencing and EST analysis of the wheat pathogen Stagonospora nodorum.</title>
        <authorList>
            <person name="Hane J.K."/>
            <person name="Lowe R.G."/>
            <person name="Solomon P.S."/>
            <person name="Tan K.C."/>
            <person name="Schoch C.L."/>
            <person name="Spatafora J.W."/>
            <person name="Crous P.W."/>
            <person name="Kodira C."/>
            <person name="Birren B.W."/>
            <person name="Galagan J.E."/>
            <person name="Torriani S.F."/>
            <person name="McDonald B.A."/>
            <person name="Oliver R.P."/>
        </authorList>
    </citation>
    <scope>NUCLEOTIDE SEQUENCE [LARGE SCALE GENOMIC DNA]</scope>
    <source>
        <strain evidence="3">SN15 / ATCC MYA-4574 / FGSC 10173</strain>
    </source>
</reference>
<keyword evidence="1" id="KW-1133">Transmembrane helix</keyword>
<dbReference type="Proteomes" id="UP000001055">
    <property type="component" value="Unassembled WGS sequence"/>
</dbReference>
<gene>
    <name evidence="2" type="ORF">SNOG_10635</name>
</gene>
<dbReference type="GeneID" id="5977806"/>
<proteinExistence type="predicted"/>
<accession>Q0UC79</accession>
<dbReference type="HOGENOM" id="CLU_2758642_0_0_1"/>
<keyword evidence="1" id="KW-0812">Transmembrane</keyword>
<sequence length="70" mass="8189">MWNKSDVLQLLQLLTMVMLAMIHAGWCLLIHQVNMRRYAKWHEPAQVEDSPMPMKPIEEGIVIKELDMSV</sequence>
<dbReference type="RefSeq" id="XP_001800899.1">
    <property type="nucleotide sequence ID" value="XM_001800847.1"/>
</dbReference>
<evidence type="ECO:0000313" key="2">
    <source>
        <dbReference type="EMBL" id="EAT82029.1"/>
    </source>
</evidence>
<keyword evidence="1" id="KW-0472">Membrane</keyword>
<dbReference type="EMBL" id="CH445341">
    <property type="protein sequence ID" value="EAT82029.1"/>
    <property type="molecule type" value="Genomic_DNA"/>
</dbReference>
<protein>
    <submittedName>
        <fullName evidence="2">Uncharacterized protein</fullName>
    </submittedName>
</protein>
<name>Q0UC79_PHANO</name>
<evidence type="ECO:0000256" key="1">
    <source>
        <dbReference type="SAM" id="Phobius"/>
    </source>
</evidence>
<dbReference type="KEGG" id="pno:SNOG_10635"/>
<organism evidence="2 3">
    <name type="scientific">Phaeosphaeria nodorum (strain SN15 / ATCC MYA-4574 / FGSC 10173)</name>
    <name type="common">Glume blotch fungus</name>
    <name type="synonym">Parastagonospora nodorum</name>
    <dbReference type="NCBI Taxonomy" id="321614"/>
    <lineage>
        <taxon>Eukaryota</taxon>
        <taxon>Fungi</taxon>
        <taxon>Dikarya</taxon>
        <taxon>Ascomycota</taxon>
        <taxon>Pezizomycotina</taxon>
        <taxon>Dothideomycetes</taxon>
        <taxon>Pleosporomycetidae</taxon>
        <taxon>Pleosporales</taxon>
        <taxon>Pleosporineae</taxon>
        <taxon>Phaeosphaeriaceae</taxon>
        <taxon>Parastagonospora</taxon>
    </lineage>
</organism>
<dbReference type="InParanoid" id="Q0UC79"/>
<feature type="transmembrane region" description="Helical" evidence="1">
    <location>
        <begin position="12"/>
        <end position="30"/>
    </location>
</feature>
<dbReference type="AlphaFoldDB" id="Q0UC79"/>
<evidence type="ECO:0000313" key="3">
    <source>
        <dbReference type="Proteomes" id="UP000001055"/>
    </source>
</evidence>